<keyword evidence="2" id="KW-1185">Reference proteome</keyword>
<gene>
    <name evidence="1" type="ORF">GCM10007876_04580</name>
</gene>
<dbReference type="RefSeq" id="WP_284378297.1">
    <property type="nucleotide sequence ID" value="NZ_BSNM01000003.1"/>
</dbReference>
<dbReference type="Proteomes" id="UP001161389">
    <property type="component" value="Unassembled WGS sequence"/>
</dbReference>
<dbReference type="AlphaFoldDB" id="A0AA37W4U3"/>
<reference evidence="1" key="2">
    <citation type="submission" date="2023-01" db="EMBL/GenBank/DDBJ databases">
        <title>Draft genome sequence of Litoribrevibacter albus strain NBRC 110071.</title>
        <authorList>
            <person name="Sun Q."/>
            <person name="Mori K."/>
        </authorList>
    </citation>
    <scope>NUCLEOTIDE SEQUENCE</scope>
    <source>
        <strain evidence="1">NBRC 110071</strain>
    </source>
</reference>
<evidence type="ECO:0000313" key="1">
    <source>
        <dbReference type="EMBL" id="GLQ29980.1"/>
    </source>
</evidence>
<evidence type="ECO:0000313" key="2">
    <source>
        <dbReference type="Proteomes" id="UP001161389"/>
    </source>
</evidence>
<comment type="caution">
    <text evidence="1">The sequence shown here is derived from an EMBL/GenBank/DDBJ whole genome shotgun (WGS) entry which is preliminary data.</text>
</comment>
<organism evidence="1 2">
    <name type="scientific">Litoribrevibacter albus</name>
    <dbReference type="NCBI Taxonomy" id="1473156"/>
    <lineage>
        <taxon>Bacteria</taxon>
        <taxon>Pseudomonadati</taxon>
        <taxon>Pseudomonadota</taxon>
        <taxon>Gammaproteobacteria</taxon>
        <taxon>Oceanospirillales</taxon>
        <taxon>Oceanospirillaceae</taxon>
        <taxon>Litoribrevibacter</taxon>
    </lineage>
</organism>
<reference evidence="1" key="1">
    <citation type="journal article" date="2014" name="Int. J. Syst. Evol. Microbiol.">
        <title>Complete genome sequence of Corynebacterium casei LMG S-19264T (=DSM 44701T), isolated from a smear-ripened cheese.</title>
        <authorList>
            <consortium name="US DOE Joint Genome Institute (JGI-PGF)"/>
            <person name="Walter F."/>
            <person name="Albersmeier A."/>
            <person name="Kalinowski J."/>
            <person name="Ruckert C."/>
        </authorList>
    </citation>
    <scope>NUCLEOTIDE SEQUENCE</scope>
    <source>
        <strain evidence="1">NBRC 110071</strain>
    </source>
</reference>
<name>A0AA37W4U3_9GAMM</name>
<dbReference type="EMBL" id="BSNM01000003">
    <property type="protein sequence ID" value="GLQ29980.1"/>
    <property type="molecule type" value="Genomic_DNA"/>
</dbReference>
<accession>A0AA37W4U3</accession>
<sequence>MDYVKSKDIIQWIDDENKAAISEVSHNVLYSCLYELHDSKDYQRVEFLRKHEYITDSALLSLLKEAFTSFYDDQSNHPLLDILERYGPDSTAKIDNDLDILYLCHNTFLPTLKRLDAIGIEIDYEQFLSISCESGEKFELDIFNYALDVGKNFSQECLVKTAHGVLDRLDDLSSDDADTSEWVKAFNRLVDAGLDVNGELDGADLETLAELALVSYPEFFNLILENGLSQERLNSFDWQELINDFGLKELAIEHLKTLEAKGFSLPKDDIESLLEKHG</sequence>
<protein>
    <submittedName>
        <fullName evidence="1">Uncharacterized protein</fullName>
    </submittedName>
</protein>
<proteinExistence type="predicted"/>